<evidence type="ECO:0000256" key="1">
    <source>
        <dbReference type="SAM" id="Coils"/>
    </source>
</evidence>
<sequence>MAQILTLTRTTRQGQPLIPAEVVMAEPVNIEAELEAEMMAYEKVAQRARETIAAMERAIGIADILIALHYTLAGLAGVWLLGRLVTGI</sequence>
<comment type="caution">
    <text evidence="3">The sequence shown here is derived from an EMBL/GenBank/DDBJ whole genome shotgun (WGS) entry which is preliminary data.</text>
</comment>
<dbReference type="RefSeq" id="WP_110793084.1">
    <property type="nucleotide sequence ID" value="NZ_QJRY01000007.1"/>
</dbReference>
<keyword evidence="2" id="KW-1133">Transmembrane helix</keyword>
<keyword evidence="2" id="KW-0812">Transmembrane</keyword>
<gene>
    <name evidence="3" type="ORF">DMY87_18225</name>
</gene>
<proteinExistence type="predicted"/>
<dbReference type="EMBL" id="QJRY01000007">
    <property type="protein sequence ID" value="PYB71294.1"/>
    <property type="molecule type" value="Genomic_DNA"/>
</dbReference>
<keyword evidence="1" id="KW-0175">Coiled coil</keyword>
<feature type="transmembrane region" description="Helical" evidence="2">
    <location>
        <begin position="58"/>
        <end position="82"/>
    </location>
</feature>
<keyword evidence="2" id="KW-0472">Membrane</keyword>
<protein>
    <submittedName>
        <fullName evidence="3">Uncharacterized protein</fullName>
    </submittedName>
</protein>
<reference evidence="3 4" key="1">
    <citation type="submission" date="2018-06" db="EMBL/GenBank/DDBJ databases">
        <title>Rhizobium wuzhouense sp. nov., isolated from roots of Oryza officinalis.</title>
        <authorList>
            <person name="Yuan T."/>
        </authorList>
    </citation>
    <scope>NUCLEOTIDE SEQUENCE [LARGE SCALE GENOMIC DNA]</scope>
    <source>
        <strain evidence="3 4">W44</strain>
    </source>
</reference>
<evidence type="ECO:0000256" key="2">
    <source>
        <dbReference type="SAM" id="Phobius"/>
    </source>
</evidence>
<organism evidence="3 4">
    <name type="scientific">Rhizobium wuzhouense</name>
    <dbReference type="NCBI Taxonomy" id="1986026"/>
    <lineage>
        <taxon>Bacteria</taxon>
        <taxon>Pseudomonadati</taxon>
        <taxon>Pseudomonadota</taxon>
        <taxon>Alphaproteobacteria</taxon>
        <taxon>Hyphomicrobiales</taxon>
        <taxon>Rhizobiaceae</taxon>
        <taxon>Rhizobium/Agrobacterium group</taxon>
        <taxon>Rhizobium</taxon>
    </lineage>
</organism>
<accession>A0ABX5NRW6</accession>
<dbReference type="Proteomes" id="UP000247536">
    <property type="component" value="Unassembled WGS sequence"/>
</dbReference>
<name>A0ABX5NRW6_9HYPH</name>
<feature type="coiled-coil region" evidence="1">
    <location>
        <begin position="31"/>
        <end position="58"/>
    </location>
</feature>
<keyword evidence="4" id="KW-1185">Reference proteome</keyword>
<evidence type="ECO:0000313" key="4">
    <source>
        <dbReference type="Proteomes" id="UP000247536"/>
    </source>
</evidence>
<evidence type="ECO:0000313" key="3">
    <source>
        <dbReference type="EMBL" id="PYB71294.1"/>
    </source>
</evidence>